<evidence type="ECO:0000313" key="1">
    <source>
        <dbReference type="EMBL" id="MSU81687.1"/>
    </source>
</evidence>
<proteinExistence type="predicted"/>
<name>A0A6N7Y9N8_9FIRM</name>
<dbReference type="Proteomes" id="UP000433359">
    <property type="component" value="Unassembled WGS sequence"/>
</dbReference>
<accession>A0A6N7Y9N8</accession>
<evidence type="ECO:0008006" key="3">
    <source>
        <dbReference type="Google" id="ProtNLM"/>
    </source>
</evidence>
<sequence>MIILADTKQKPGYHPEEDALQKNGHSLVRLKLPVGDYCVMTTRCMDMFKNREHEIYTSNKFFDTHKSKNIKLQPQDTYGTYTISVDVKQDCRELQSNLLSGRFGRRYRFERECMRARNMGVKLYIVIADDAVKCEEDFRHLKKYGSEEECGQEMLNKMEDFVKKYGCTFLFTTKDRLPSVIEQILMEEQLPWAV</sequence>
<organism evidence="1 2">
    <name type="scientific">Anaerobutyricum soehngenii</name>
    <dbReference type="NCBI Taxonomy" id="105843"/>
    <lineage>
        <taxon>Bacteria</taxon>
        <taxon>Bacillati</taxon>
        <taxon>Bacillota</taxon>
        <taxon>Clostridia</taxon>
        <taxon>Lachnospirales</taxon>
        <taxon>Lachnospiraceae</taxon>
        <taxon>Anaerobutyricum</taxon>
    </lineage>
</organism>
<comment type="caution">
    <text evidence="1">The sequence shown here is derived from an EMBL/GenBank/DDBJ whole genome shotgun (WGS) entry which is preliminary data.</text>
</comment>
<gene>
    <name evidence="1" type="ORF">FYJ25_04750</name>
</gene>
<dbReference type="AlphaFoldDB" id="A0A6N7Y9N8"/>
<dbReference type="EMBL" id="VULP01000006">
    <property type="protein sequence ID" value="MSU81687.1"/>
    <property type="molecule type" value="Genomic_DNA"/>
</dbReference>
<dbReference type="RefSeq" id="WP_154580664.1">
    <property type="nucleotide sequence ID" value="NZ_VULP01000006.1"/>
</dbReference>
<protein>
    <recommendedName>
        <fullName evidence="3">ERCC4 domain-containing protein</fullName>
    </recommendedName>
</protein>
<evidence type="ECO:0000313" key="2">
    <source>
        <dbReference type="Proteomes" id="UP000433359"/>
    </source>
</evidence>
<reference evidence="1 2" key="1">
    <citation type="submission" date="2019-08" db="EMBL/GenBank/DDBJ databases">
        <title>In-depth cultivation of the pig gut microbiome towards novel bacterial diversity and tailored functional studies.</title>
        <authorList>
            <person name="Wylensek D."/>
            <person name="Hitch T.C.A."/>
            <person name="Clavel T."/>
        </authorList>
    </citation>
    <scope>NUCLEOTIDE SEQUENCE [LARGE SCALE GENOMIC DNA]</scope>
    <source>
        <strain evidence="1 2">BSM-383-APC-4H</strain>
    </source>
</reference>